<gene>
    <name evidence="2" type="ORF">MC7420_1502</name>
</gene>
<dbReference type="eggNOG" id="ENOG5032YXH">
    <property type="taxonomic scope" value="Bacteria"/>
</dbReference>
<reference evidence="2 3" key="1">
    <citation type="submission" date="2008-07" db="EMBL/GenBank/DDBJ databases">
        <authorList>
            <person name="Tandeau de Marsac N."/>
            <person name="Ferriera S."/>
            <person name="Johnson J."/>
            <person name="Kravitz S."/>
            <person name="Beeson K."/>
            <person name="Sutton G."/>
            <person name="Rogers Y.-H."/>
            <person name="Friedman R."/>
            <person name="Frazier M."/>
            <person name="Venter J.C."/>
        </authorList>
    </citation>
    <scope>NUCLEOTIDE SEQUENCE [LARGE SCALE GENOMIC DNA]</scope>
    <source>
        <strain evidence="2 3">PCC 7420</strain>
    </source>
</reference>
<evidence type="ECO:0000313" key="3">
    <source>
        <dbReference type="Proteomes" id="UP000003835"/>
    </source>
</evidence>
<protein>
    <recommendedName>
        <fullName evidence="4">DUF4278 domain-containing protein</fullName>
    </recommendedName>
</protein>
<dbReference type="HOGENOM" id="CLU_151190_0_0_3"/>
<evidence type="ECO:0000256" key="1">
    <source>
        <dbReference type="SAM" id="MobiDB-lite"/>
    </source>
</evidence>
<accession>B4VRC0</accession>
<evidence type="ECO:0008006" key="4">
    <source>
        <dbReference type="Google" id="ProtNLM"/>
    </source>
</evidence>
<feature type="region of interest" description="Disordered" evidence="1">
    <location>
        <begin position="63"/>
        <end position="91"/>
    </location>
</feature>
<proteinExistence type="predicted"/>
<organism evidence="2 3">
    <name type="scientific">Coleofasciculus chthonoplastes PCC 7420</name>
    <dbReference type="NCBI Taxonomy" id="118168"/>
    <lineage>
        <taxon>Bacteria</taxon>
        <taxon>Bacillati</taxon>
        <taxon>Cyanobacteriota</taxon>
        <taxon>Cyanophyceae</taxon>
        <taxon>Coleofasciculales</taxon>
        <taxon>Coleofasciculaceae</taxon>
        <taxon>Coleofasciculus</taxon>
    </lineage>
</organism>
<evidence type="ECO:0000313" key="2">
    <source>
        <dbReference type="EMBL" id="EDX75584.1"/>
    </source>
</evidence>
<sequence length="114" mass="13104">MKLTYRGIQYDYNPPKVETVESKAGGKYRGWDWRFRNLKNPPVLQPRVNLQYRGVRYQTPGTVANNGVASEKAPTLVSSQDKARSRMSKQQRVLKNRQLSMLYRSATEVGLATR</sequence>
<name>B4VRC0_9CYAN</name>
<dbReference type="Pfam" id="PF14105">
    <property type="entry name" value="DUF4278"/>
    <property type="match status" value="1"/>
</dbReference>
<dbReference type="Proteomes" id="UP000003835">
    <property type="component" value="Unassembled WGS sequence"/>
</dbReference>
<dbReference type="EMBL" id="DS989849">
    <property type="protein sequence ID" value="EDX75584.1"/>
    <property type="molecule type" value="Genomic_DNA"/>
</dbReference>
<keyword evidence="3" id="KW-1185">Reference proteome</keyword>
<dbReference type="AlphaFoldDB" id="B4VRC0"/>
<dbReference type="InterPro" id="IPR025458">
    <property type="entry name" value="DUF4278"/>
</dbReference>
<dbReference type="OrthoDB" id="517878at2"/>
<dbReference type="RefSeq" id="WP_006101291.1">
    <property type="nucleotide sequence ID" value="NZ_DS989849.1"/>
</dbReference>